<keyword evidence="1" id="KW-0560">Oxidoreductase</keyword>
<evidence type="ECO:0000259" key="2">
    <source>
        <dbReference type="Pfam" id="PF01558"/>
    </source>
</evidence>
<keyword evidence="4" id="KW-1185">Reference proteome</keyword>
<evidence type="ECO:0000313" key="3">
    <source>
        <dbReference type="EMBL" id="NMW85745.1"/>
    </source>
</evidence>
<dbReference type="RefSeq" id="WP_169969996.1">
    <property type="nucleotide sequence ID" value="NZ_JABDSR010000011.1"/>
</dbReference>
<protein>
    <submittedName>
        <fullName evidence="3">2-oxoacid:acceptor oxidoreductase family protein</fullName>
    </submittedName>
</protein>
<comment type="caution">
    <text evidence="3">The sequence shown here is derived from an EMBL/GenBank/DDBJ whole genome shotgun (WGS) entry which is preliminary data.</text>
</comment>
<dbReference type="Gene3D" id="3.40.920.10">
    <property type="entry name" value="Pyruvate-ferredoxin oxidoreductase, PFOR, domain III"/>
    <property type="match status" value="1"/>
</dbReference>
<name>A0A848RIC4_9FIRM</name>
<organism evidence="3 4">
    <name type="scientific">Peptoniphilus faecalis</name>
    <dbReference type="NCBI Taxonomy" id="2731255"/>
    <lineage>
        <taxon>Bacteria</taxon>
        <taxon>Bacillati</taxon>
        <taxon>Bacillota</taxon>
        <taxon>Tissierellia</taxon>
        <taxon>Tissierellales</taxon>
        <taxon>Peptoniphilaceae</taxon>
        <taxon>Peptoniphilus</taxon>
    </lineage>
</organism>
<gene>
    <name evidence="3" type="ORF">HKO22_08355</name>
</gene>
<proteinExistence type="predicted"/>
<evidence type="ECO:0000256" key="1">
    <source>
        <dbReference type="ARBA" id="ARBA00023002"/>
    </source>
</evidence>
<dbReference type="AlphaFoldDB" id="A0A848RIC4"/>
<dbReference type="InterPro" id="IPR002869">
    <property type="entry name" value="Pyrv_flavodox_OxRed_cen"/>
</dbReference>
<dbReference type="PANTHER" id="PTHR42730:SF1">
    <property type="entry name" value="2-OXOGLUTARATE SYNTHASE SUBUNIT KORC"/>
    <property type="match status" value="1"/>
</dbReference>
<evidence type="ECO:0000313" key="4">
    <source>
        <dbReference type="Proteomes" id="UP000568273"/>
    </source>
</evidence>
<dbReference type="EMBL" id="JABDSR010000011">
    <property type="protein sequence ID" value="NMW85745.1"/>
    <property type="molecule type" value="Genomic_DNA"/>
</dbReference>
<sequence length="178" mass="19369">MNEILIAGFGGQGVLTAGKILIEVGANAGKEVTWTTSYGAEMRGGTASCGVILANSEIGTPYSSKYDYVLALNGPSYEKYYDVVKPGGKMIVNSSIVNIDEKPKNVGVYGVKANEICHNLDYLRGVNIVMLGAFIKANDIFTHDEFLRGLEEYFKAKGRYDEVITNAFEAGYEKTNKI</sequence>
<dbReference type="SUPFAM" id="SSF53323">
    <property type="entry name" value="Pyruvate-ferredoxin oxidoreductase, PFOR, domain III"/>
    <property type="match status" value="1"/>
</dbReference>
<dbReference type="PANTHER" id="PTHR42730">
    <property type="entry name" value="2-OXOGLUTARATE SYNTHASE SUBUNIT KORC"/>
    <property type="match status" value="1"/>
</dbReference>
<dbReference type="GO" id="GO:0016903">
    <property type="term" value="F:oxidoreductase activity, acting on the aldehyde or oxo group of donors"/>
    <property type="evidence" value="ECO:0007669"/>
    <property type="project" value="InterPro"/>
</dbReference>
<dbReference type="Proteomes" id="UP000568273">
    <property type="component" value="Unassembled WGS sequence"/>
</dbReference>
<dbReference type="Pfam" id="PF01558">
    <property type="entry name" value="POR"/>
    <property type="match status" value="1"/>
</dbReference>
<accession>A0A848RIC4</accession>
<dbReference type="InterPro" id="IPR019752">
    <property type="entry name" value="Pyrv/ketoisovalerate_OxRed_cat"/>
</dbReference>
<reference evidence="3" key="1">
    <citation type="submission" date="2020-04" db="EMBL/GenBank/DDBJ databases">
        <title>Peptoniphilus sp. nov. isolated from swine feces.</title>
        <authorList>
            <person name="Ryu S.W."/>
        </authorList>
    </citation>
    <scope>NUCLEOTIDE SEQUENCE [LARGE SCALE GENOMIC DNA]</scope>
    <source>
        <strain evidence="3">AGMB00490</strain>
    </source>
</reference>
<feature type="domain" description="Pyruvate/ketoisovalerate oxidoreductase catalytic" evidence="2">
    <location>
        <begin position="10"/>
        <end position="173"/>
    </location>
</feature>
<dbReference type="InterPro" id="IPR052554">
    <property type="entry name" value="2-oxoglutarate_synth_KorC"/>
</dbReference>